<dbReference type="InterPro" id="IPR000605">
    <property type="entry name" value="Helicase_SF3_ssDNA/RNA_vir"/>
</dbReference>
<feature type="domain" description="SF3 helicase" evidence="17">
    <location>
        <begin position="386"/>
        <end position="558"/>
    </location>
</feature>
<evidence type="ECO:0000256" key="15">
    <source>
        <dbReference type="SAM" id="MobiDB-lite"/>
    </source>
</evidence>
<dbReference type="Pfam" id="PF11492">
    <property type="entry name" value="Dicistro_VP4"/>
    <property type="match status" value="1"/>
</dbReference>
<dbReference type="InterPro" id="IPR029053">
    <property type="entry name" value="Viral_coat"/>
</dbReference>
<dbReference type="InterPro" id="IPR009003">
    <property type="entry name" value="Peptidase_S1_PA"/>
</dbReference>
<reference evidence="18 19" key="1">
    <citation type="journal article" date="2015" name="Genome Announc.">
        <title>Draft Genome Sequences of Marine RNA Viruses SF-1, SF-2, and SF-3 Recovered from San Francisco Wastewater.</title>
        <authorList>
            <person name="Greninger A.L."/>
            <person name="DeRisi J.L."/>
        </authorList>
    </citation>
    <scope>NUCLEOTIDE SEQUENCE [LARGE SCALE GENOMIC DNA]</scope>
    <source>
        <strain evidence="18">SF-3</strain>
    </source>
</reference>
<dbReference type="Gene3D" id="3.30.70.270">
    <property type="match status" value="1"/>
</dbReference>
<feature type="region of interest" description="Disordered" evidence="15">
    <location>
        <begin position="1737"/>
        <end position="1770"/>
    </location>
</feature>
<keyword evidence="9" id="KW-0378">Hydrolase</keyword>
<dbReference type="InterPro" id="IPR001676">
    <property type="entry name" value="Picornavirus_capsid"/>
</dbReference>
<comment type="subcellular location">
    <subcellularLocation>
        <location evidence="1">Virion</location>
    </subcellularLocation>
</comment>
<dbReference type="CDD" id="cd23195">
    <property type="entry name" value="Marnaviridae_RdRp"/>
    <property type="match status" value="1"/>
</dbReference>
<dbReference type="InterPro" id="IPR033703">
    <property type="entry name" value="Rhv-like"/>
</dbReference>
<evidence type="ECO:0000256" key="7">
    <source>
        <dbReference type="ARBA" id="ARBA00022695"/>
    </source>
</evidence>
<feature type="compositionally biased region" description="Basic and acidic residues" evidence="15">
    <location>
        <begin position="1647"/>
        <end position="1670"/>
    </location>
</feature>
<dbReference type="PROSITE" id="PS50507">
    <property type="entry name" value="RDRP_SSRNA_POS"/>
    <property type="match status" value="1"/>
</dbReference>
<sequence length="2576" mass="284748">MMKSSYQLTNMLENVTLSKVTRSVPDSTTNTPEWTKNKRSGSPATQRFGSPNNQPSGNYANRTSSRAYQPLKGRQACVLLRTIRSRFKQDYPTWNLHQDFENLVLAEAHHFQPQNSDTSWFDEVLGQAKLLLSTLGVDGTDVLEKMEHCAVFAWQVTHADSMVDYTCALSALLSSLFGTSLTRLTTRTFTTELMNLFKSEAGTAGTEASTAFEPQSAEDFFVALRERFDFLTNIGDLPIMGKLYKLFLHILSRSLLEPLGVSFDTVGYTKFEEQAIRRAHGSNLGFWHSLFDAVSLFCVMMTKAVKQGSWAPFLHNTTTYQEWVDTVFDLKGKQDFLGNAEAVGFDFFEYQGQLDHAIEHGAAILRHIPTNQAREYGLVRGLCKDLGYIRDELLTKKAAQASRPAPFGILVVGGSSIGKSNFCEILFTYYGQLFGHPVASEYKYTRNFNDDYWSGFATSKWCLILDDVAALSTRFTTPDPTIKEVIQVLNNTAFVPNQASLEDKGRTPVMAKLVVATSNTSDMNASHNYGCPLAIQRRLPFVIKLRPKLQFARIDSPEMLDPTKLNKASSGTYDNYWNIEVCQVVQHGEGNSSQRAAHKIIGVYDDVHDFLVWYANAAKDHVEQQASLMRAHEDMAAIKVCGSCYRPEVLCSCTRIRPDGWREPSGIDVAIPEVPEDDDFPYVSPHTHDDEPDQTKDPLLYPTHPGDAAEFLPQSLTEVAGGALTLSWYVLQLYKFLGMWCAMVIFASAHVLGPVYVCRTMIVEFLAHHFKCFVHAKIELAKQNAHRELRMLALAMEQRLSPLKQHAKVFGAVAGVLAIVVGAQKLLKHSAATRETTSAAVVPQSDLTEVGGRPKPLSEERTNVWYNTIASVTAFDVAMGSASWKGLPLEQVVAKLGRSVVRLRLRCCDGKIKTTGALALGGWLYAVNTHAIPEEYDTFSVEMIQTDSKEGVNPNVNFLLARTSIFTLPGRDLSIIMCKALGPKSGVRHLLVRPTFEGKYLGSYYTRTSLGFIQANELTEIIPMTHEWNPQEPTKVWQAKSEILTVNGDCGSPMLARAPTGPVILGIHAAGNQHSQVIATPIYEEDVVAAEGYFGGFTMQGGEPMLNAPTAPERALVSLDNKSTTRWFREGTANVYGSLTGPRARPKSCVVHTSMAQAAMRHGYVERYGPPALSGWEPWRIAYQDMLHIPATFRSDIIKAATRAFTADILALIHPEDLAEVMVYDTFTAINGATGVTYVDKLQRNTSMGFPWNRSKKYYLTAVPPAHGVLDPVEISQEVLDRTQIILDKYEQGERAMPVFKAHLKDEPTSFKKIAAKKTRLFGGAPVDWALVVRMYLLSFIRLAQNNRFIFESAPGTIAQSSEWGEIRSYLTHFGTDRIVAGDYKAFDKTMPPEFILAAFEIIIEVCRAAGYTEQQLQVVWGIGVDTAYPLYDLNGDLVEFFGSEPSGHNLTVIINGLVNCLYMRYTYIVLNPEHEAESFKDNVHLMTYGDDNVLGVSRTASWFNHTEIQRVLADHGVTYTMADKEAESVPYIPIRDVSFLKRSWRYDADLQDFTCPLEHESIEKMLITCVASKSVSREYQGISAISSAVQEYFFYGKEEFHKRSALLATIVVESELQAFVEPSTFPTWFTLAERFKSYGAPKRWNEQLDKGRQRVARQPREPKSSKKPEQLPAALEEAATDDDLDVVFIPQSDVNKNNQEDLARCGTRQRRVEPRNGPTLAGGTCDSRAQARTVRPFLPPVSNPHLYEKQSDESTPMETSSATNETTQETVSFMDEGTTYATGTAAAPPSSAPADALTGAELGDFLGRPAQIASFTWSQSDVVGTTRSYNVWQNFFNNAAIRRKLENFAWLRCDLKVKIMVNASPFYYGAMLATYQPLPNFSPSTIVNDTGTRYFIPLTQRPHAWIYPQNNEGAEMTLPFFWPKNWLSTLSNADFADMGTLSLVSFTDLLSANGATGSGATFTIYAWAENVTLNGPTCGLIMQAKDEYGKGPVSSVASAIAAAAQSLAGIPLIRPYATATQMGATAVAQAATALGFCNTPVIEDTRPVRAGAVPVFSSSEQGYPLDKLTLDPKNELTVDPSVVGCGPHDELTISHLVQKESFLCRTTWTGTQTVDTLLFQSGVTPVMFDMDDLTQAKLYLTPPAWVAQMFQYWRGDVIFRFRFIATQYHRGRVRIVYDPSGNSAQNVSNQTSTQVPCFNEVIDLTKDTNVEVRVPYSQALAWSRVIVPTSSTQLPWTTSTTSTFEHVPGFTNGSIVMRVVTAVTGPTSTVSIPILVSVRGAPNLEFAGPAAIQARYSLFAPQSGDEYEVTPSIAVTTGGPSQTDDQRFLVNHGECIFSLRQLLRRYSWSTFVGGKTNSDVRLTKYEFHRLPRAYGYDPAGVHKAKGLVTTATNFSFNNAANHPLTWVSTAFIGTRGSVNWTVLPVTTNTLPSACSQLTVGRLTGVASYGVNVAAFPAAFDTQLESALSMYLLGNRKFCNSGGVALTAPQTNVAVNVSCPMYSAYKFQTTDKSNISASTSQDDSVIQAFRAEMLTANTSMCAMDLWAAAGTDFGLHFFLNVPTYHVYSGVPAVANG</sequence>
<keyword evidence="14" id="KW-0693">Viral RNA replication</keyword>
<keyword evidence="13" id="KW-0946">Virion</keyword>
<keyword evidence="19" id="KW-1185">Reference proteome</keyword>
<dbReference type="GO" id="GO:0006508">
    <property type="term" value="P:proteolysis"/>
    <property type="evidence" value="ECO:0007669"/>
    <property type="project" value="UniProtKB-KW"/>
</dbReference>
<dbReference type="GO" id="GO:0008234">
    <property type="term" value="F:cysteine-type peptidase activity"/>
    <property type="evidence" value="ECO:0007669"/>
    <property type="project" value="UniProtKB-KW"/>
</dbReference>
<dbReference type="InterPro" id="IPR024343">
    <property type="entry name" value="VP4_dicistrovir"/>
</dbReference>
<dbReference type="GO" id="GO:0003724">
    <property type="term" value="F:RNA helicase activity"/>
    <property type="evidence" value="ECO:0007669"/>
    <property type="project" value="InterPro"/>
</dbReference>
<feature type="compositionally biased region" description="Polar residues" evidence="15">
    <location>
        <begin position="1754"/>
        <end position="1770"/>
    </location>
</feature>
<evidence type="ECO:0000256" key="4">
    <source>
        <dbReference type="ARBA" id="ARBA00022561"/>
    </source>
</evidence>
<evidence type="ECO:0000256" key="12">
    <source>
        <dbReference type="ARBA" id="ARBA00022840"/>
    </source>
</evidence>
<organism evidence="18 19">
    <name type="scientific">Marine RNA virus SF-3</name>
    <dbReference type="NCBI Taxonomy" id="1419327"/>
    <lineage>
        <taxon>Viruses</taxon>
        <taxon>Riboviria</taxon>
        <taxon>Orthornavirae</taxon>
        <taxon>Pisuviricota</taxon>
        <taxon>Pisoniviricetes</taxon>
        <taxon>Picornavirales</taxon>
        <taxon>Marnaviridae</taxon>
        <taxon>Locarnavirus</taxon>
        <taxon>Locarnavirus rohweri</taxon>
        <taxon>Sanfarnavirus 3</taxon>
    </lineage>
</organism>
<evidence type="ECO:0000259" key="16">
    <source>
        <dbReference type="PROSITE" id="PS50507"/>
    </source>
</evidence>
<dbReference type="InterPro" id="IPR001205">
    <property type="entry name" value="RNA-dir_pol_C"/>
</dbReference>
<keyword evidence="11" id="KW-0788">Thiol protease</keyword>
<dbReference type="KEGG" id="vg:40526632"/>
<keyword evidence="3" id="KW-0696">RNA-directed RNA polymerase</keyword>
<feature type="region of interest" description="Disordered" evidence="15">
    <location>
        <begin position="19"/>
        <end position="65"/>
    </location>
</feature>
<dbReference type="CDD" id="cd00205">
    <property type="entry name" value="rhv_like"/>
    <property type="match status" value="2"/>
</dbReference>
<dbReference type="Pfam" id="PF00680">
    <property type="entry name" value="RdRP_1"/>
    <property type="match status" value="1"/>
</dbReference>
<evidence type="ECO:0000256" key="2">
    <source>
        <dbReference type="ARBA" id="ARBA00020107"/>
    </source>
</evidence>
<dbReference type="SUPFAM" id="SSF88633">
    <property type="entry name" value="Positive stranded ssRNA viruses"/>
    <property type="match status" value="3"/>
</dbReference>
<dbReference type="Gene3D" id="2.60.120.20">
    <property type="match status" value="3"/>
</dbReference>
<dbReference type="GO" id="GO:0003968">
    <property type="term" value="F:RNA-directed RNA polymerase activity"/>
    <property type="evidence" value="ECO:0007669"/>
    <property type="project" value="UniProtKB-KW"/>
</dbReference>
<evidence type="ECO:0000256" key="11">
    <source>
        <dbReference type="ARBA" id="ARBA00022807"/>
    </source>
</evidence>
<evidence type="ECO:0000256" key="10">
    <source>
        <dbReference type="ARBA" id="ARBA00022806"/>
    </source>
</evidence>
<dbReference type="RefSeq" id="YP_009666362.1">
    <property type="nucleotide sequence ID" value="NC_043519.1"/>
</dbReference>
<dbReference type="GO" id="GO:0039694">
    <property type="term" value="P:viral RNA genome replication"/>
    <property type="evidence" value="ECO:0007669"/>
    <property type="project" value="InterPro"/>
</dbReference>
<dbReference type="Proteomes" id="UP000297107">
    <property type="component" value="Segment"/>
</dbReference>
<dbReference type="InterPro" id="IPR014759">
    <property type="entry name" value="Helicase_SF3_ssRNA_vir"/>
</dbReference>
<evidence type="ECO:0000256" key="6">
    <source>
        <dbReference type="ARBA" id="ARBA00022679"/>
    </source>
</evidence>
<dbReference type="GO" id="GO:0005524">
    <property type="term" value="F:ATP binding"/>
    <property type="evidence" value="ECO:0007669"/>
    <property type="project" value="UniProtKB-KW"/>
</dbReference>
<evidence type="ECO:0000256" key="9">
    <source>
        <dbReference type="ARBA" id="ARBA00022801"/>
    </source>
</evidence>
<keyword evidence="5" id="KW-0645">Protease</keyword>
<keyword evidence="7" id="KW-0548">Nucleotidyltransferase</keyword>
<evidence type="ECO:0000256" key="5">
    <source>
        <dbReference type="ARBA" id="ARBA00022670"/>
    </source>
</evidence>
<dbReference type="InterPro" id="IPR007094">
    <property type="entry name" value="RNA-dir_pol_PSvirus"/>
</dbReference>
<protein>
    <recommendedName>
        <fullName evidence="2">Genome polyprotein</fullName>
    </recommendedName>
</protein>
<dbReference type="GeneID" id="40526632"/>
<keyword evidence="6" id="KW-0808">Transferase</keyword>
<dbReference type="Pfam" id="PF00910">
    <property type="entry name" value="RNA_helicase"/>
    <property type="match status" value="1"/>
</dbReference>
<dbReference type="GO" id="GO:0003723">
    <property type="term" value="F:RNA binding"/>
    <property type="evidence" value="ECO:0007669"/>
    <property type="project" value="InterPro"/>
</dbReference>
<dbReference type="GO" id="GO:0019028">
    <property type="term" value="C:viral capsid"/>
    <property type="evidence" value="ECO:0007669"/>
    <property type="project" value="UniProtKB-KW"/>
</dbReference>
<dbReference type="GO" id="GO:0006351">
    <property type="term" value="P:DNA-templated transcription"/>
    <property type="evidence" value="ECO:0007669"/>
    <property type="project" value="InterPro"/>
</dbReference>
<dbReference type="SUPFAM" id="SSF56672">
    <property type="entry name" value="DNA/RNA polymerases"/>
    <property type="match status" value="1"/>
</dbReference>
<keyword evidence="8" id="KW-0547">Nucleotide-binding</keyword>
<name>V5L302_9VIRU</name>
<dbReference type="EMBL" id="KF478836">
    <property type="protein sequence ID" value="AHA44480.1"/>
    <property type="molecule type" value="Genomic_RNA"/>
</dbReference>
<dbReference type="GO" id="GO:0005198">
    <property type="term" value="F:structural molecule activity"/>
    <property type="evidence" value="ECO:0007669"/>
    <property type="project" value="InterPro"/>
</dbReference>
<keyword evidence="12" id="KW-0067">ATP-binding</keyword>
<evidence type="ECO:0000313" key="18">
    <source>
        <dbReference type="EMBL" id="AHA44480.1"/>
    </source>
</evidence>
<dbReference type="SUPFAM" id="SSF50494">
    <property type="entry name" value="Trypsin-like serine proteases"/>
    <property type="match status" value="1"/>
</dbReference>
<accession>V5L302</accession>
<evidence type="ECO:0000313" key="19">
    <source>
        <dbReference type="Proteomes" id="UP000297107"/>
    </source>
</evidence>
<dbReference type="PROSITE" id="PS51218">
    <property type="entry name" value="SF3_HELICASE_2"/>
    <property type="match status" value="1"/>
</dbReference>
<dbReference type="Pfam" id="PF00073">
    <property type="entry name" value="Rhv"/>
    <property type="match status" value="1"/>
</dbReference>
<evidence type="ECO:0000256" key="8">
    <source>
        <dbReference type="ARBA" id="ARBA00022741"/>
    </source>
</evidence>
<evidence type="ECO:0000256" key="13">
    <source>
        <dbReference type="ARBA" id="ARBA00022844"/>
    </source>
</evidence>
<evidence type="ECO:0000259" key="17">
    <source>
        <dbReference type="PROSITE" id="PS51218"/>
    </source>
</evidence>
<evidence type="ECO:0000256" key="3">
    <source>
        <dbReference type="ARBA" id="ARBA00022484"/>
    </source>
</evidence>
<feature type="region of interest" description="Disordered" evidence="15">
    <location>
        <begin position="1647"/>
        <end position="1673"/>
    </location>
</feature>
<feature type="domain" description="RdRp catalytic" evidence="16">
    <location>
        <begin position="1377"/>
        <end position="1505"/>
    </location>
</feature>
<keyword evidence="10" id="KW-0347">Helicase</keyword>
<keyword evidence="4" id="KW-0167">Capsid protein</keyword>
<dbReference type="InterPro" id="IPR043502">
    <property type="entry name" value="DNA/RNA_pol_sf"/>
</dbReference>
<dbReference type="InterPro" id="IPR043128">
    <property type="entry name" value="Rev_trsase/Diguanyl_cyclase"/>
</dbReference>
<evidence type="ECO:0000256" key="14">
    <source>
        <dbReference type="ARBA" id="ARBA00022953"/>
    </source>
</evidence>
<proteinExistence type="predicted"/>
<evidence type="ECO:0000256" key="1">
    <source>
        <dbReference type="ARBA" id="ARBA00004328"/>
    </source>
</evidence>